<accession>A0A8S9SI08</accession>
<feature type="compositionally biased region" description="Basic residues" evidence="1">
    <location>
        <begin position="1"/>
        <end position="11"/>
    </location>
</feature>
<feature type="region of interest" description="Disordered" evidence="1">
    <location>
        <begin position="1"/>
        <end position="94"/>
    </location>
</feature>
<dbReference type="AlphaFoldDB" id="A0A8S9SI08"/>
<reference evidence="2" key="1">
    <citation type="submission" date="2019-12" db="EMBL/GenBank/DDBJ databases">
        <title>Genome sequencing and annotation of Brassica cretica.</title>
        <authorList>
            <person name="Studholme D.J."/>
            <person name="Sarris P."/>
        </authorList>
    </citation>
    <scope>NUCLEOTIDE SEQUENCE</scope>
    <source>
        <strain evidence="2">PFS-109/04</strain>
        <tissue evidence="2">Leaf</tissue>
    </source>
</reference>
<dbReference type="EMBL" id="QGKX02000004">
    <property type="protein sequence ID" value="KAF3600434.1"/>
    <property type="molecule type" value="Genomic_DNA"/>
</dbReference>
<feature type="region of interest" description="Disordered" evidence="1">
    <location>
        <begin position="111"/>
        <end position="148"/>
    </location>
</feature>
<gene>
    <name evidence="2" type="ORF">F2Q69_00037398</name>
</gene>
<evidence type="ECO:0000256" key="1">
    <source>
        <dbReference type="SAM" id="MobiDB-lite"/>
    </source>
</evidence>
<feature type="compositionally biased region" description="Basic and acidic residues" evidence="1">
    <location>
        <begin position="111"/>
        <end position="121"/>
    </location>
</feature>
<comment type="caution">
    <text evidence="2">The sequence shown here is derived from an EMBL/GenBank/DDBJ whole genome shotgun (WGS) entry which is preliminary data.</text>
</comment>
<organism evidence="2 3">
    <name type="scientific">Brassica cretica</name>
    <name type="common">Mustard</name>
    <dbReference type="NCBI Taxonomy" id="69181"/>
    <lineage>
        <taxon>Eukaryota</taxon>
        <taxon>Viridiplantae</taxon>
        <taxon>Streptophyta</taxon>
        <taxon>Embryophyta</taxon>
        <taxon>Tracheophyta</taxon>
        <taxon>Spermatophyta</taxon>
        <taxon>Magnoliopsida</taxon>
        <taxon>eudicotyledons</taxon>
        <taxon>Gunneridae</taxon>
        <taxon>Pentapetalae</taxon>
        <taxon>rosids</taxon>
        <taxon>malvids</taxon>
        <taxon>Brassicales</taxon>
        <taxon>Brassicaceae</taxon>
        <taxon>Brassiceae</taxon>
        <taxon>Brassica</taxon>
    </lineage>
</organism>
<feature type="compositionally biased region" description="Polar residues" evidence="1">
    <location>
        <begin position="129"/>
        <end position="148"/>
    </location>
</feature>
<evidence type="ECO:0000313" key="3">
    <source>
        <dbReference type="Proteomes" id="UP000712600"/>
    </source>
</evidence>
<proteinExistence type="predicted"/>
<dbReference type="Proteomes" id="UP000712600">
    <property type="component" value="Unassembled WGS sequence"/>
</dbReference>
<evidence type="ECO:0000313" key="2">
    <source>
        <dbReference type="EMBL" id="KAF3600434.1"/>
    </source>
</evidence>
<name>A0A8S9SI08_BRACR</name>
<feature type="compositionally biased region" description="Basic and acidic residues" evidence="1">
    <location>
        <begin position="21"/>
        <end position="33"/>
    </location>
</feature>
<sequence>MQRKKESKRHYLSIPFRNNRRFRDAPGERDSHRLRVHRLLSSTRATERERNRRFLEESTVREQTPFPSSRKAPRERNRHCPAPTRETPVDVNELHREGETIAIFVAFAEQTKTRREREERKKRERLHRSSTQYSCDTSHQRTCLQTLN</sequence>
<feature type="compositionally biased region" description="Basic and acidic residues" evidence="1">
    <location>
        <begin position="45"/>
        <end position="60"/>
    </location>
</feature>
<protein>
    <submittedName>
        <fullName evidence="2">Uncharacterized protein</fullName>
    </submittedName>
</protein>